<evidence type="ECO:0000256" key="2">
    <source>
        <dbReference type="SAM" id="MobiDB-lite"/>
    </source>
</evidence>
<evidence type="ECO:0000256" key="1">
    <source>
        <dbReference type="ARBA" id="ARBA00015263"/>
    </source>
</evidence>
<reference evidence="4" key="1">
    <citation type="submission" date="2021-05" db="EMBL/GenBank/DDBJ databases">
        <authorList>
            <person name="Alioto T."/>
            <person name="Alioto T."/>
            <person name="Gomez Garrido J."/>
        </authorList>
    </citation>
    <scope>NUCLEOTIDE SEQUENCE</scope>
</reference>
<dbReference type="EMBL" id="HBUF01377352">
    <property type="protein sequence ID" value="CAG6728888.1"/>
    <property type="molecule type" value="Transcribed_RNA"/>
</dbReference>
<feature type="compositionally biased region" description="Polar residues" evidence="2">
    <location>
        <begin position="580"/>
        <end position="611"/>
    </location>
</feature>
<dbReference type="Gene3D" id="1.25.10.10">
    <property type="entry name" value="Leucine-rich Repeat Variant"/>
    <property type="match status" value="1"/>
</dbReference>
<name>A0A8D8YHG5_9HEMI</name>
<feature type="domain" description="DUF4042" evidence="3">
    <location>
        <begin position="327"/>
        <end position="491"/>
    </location>
</feature>
<evidence type="ECO:0000259" key="3">
    <source>
        <dbReference type="Pfam" id="PF13251"/>
    </source>
</evidence>
<protein>
    <recommendedName>
        <fullName evidence="1">HEAT repeat-containing protein 6</fullName>
    </recommendedName>
</protein>
<evidence type="ECO:0000313" key="4">
    <source>
        <dbReference type="EMBL" id="CAG6728888.1"/>
    </source>
</evidence>
<organism evidence="4">
    <name type="scientific">Cacopsylla melanoneura</name>
    <dbReference type="NCBI Taxonomy" id="428564"/>
    <lineage>
        <taxon>Eukaryota</taxon>
        <taxon>Metazoa</taxon>
        <taxon>Ecdysozoa</taxon>
        <taxon>Arthropoda</taxon>
        <taxon>Hexapoda</taxon>
        <taxon>Insecta</taxon>
        <taxon>Pterygota</taxon>
        <taxon>Neoptera</taxon>
        <taxon>Paraneoptera</taxon>
        <taxon>Hemiptera</taxon>
        <taxon>Sternorrhyncha</taxon>
        <taxon>Psylloidea</taxon>
        <taxon>Psyllidae</taxon>
        <taxon>Psyllinae</taxon>
        <taxon>Cacopsylla</taxon>
    </lineage>
</organism>
<accession>A0A8D8YHG5</accession>
<dbReference type="InterPro" id="IPR052107">
    <property type="entry name" value="HEAT6"/>
</dbReference>
<dbReference type="PANTHER" id="PTHR13366:SF0">
    <property type="entry name" value="HEAT REPEAT-CONTAINING PROTEIN 6"/>
    <property type="match status" value="1"/>
</dbReference>
<dbReference type="InterPro" id="IPR011989">
    <property type="entry name" value="ARM-like"/>
</dbReference>
<dbReference type="InterPro" id="IPR025283">
    <property type="entry name" value="DUF4042"/>
</dbReference>
<sequence length="1027" mass="114873">MFQQEIDRLNSYAQRLNQLFYSPSKADKAGLNSLLDDLNSLHYKYYFLQNQKPDKVILIINQLCTLITTQDNFLVAKHCQLIHQIISTQHIVLTDATLKLTLQWCLQALSSCPSISTGDVLLALNTLIASHMTSQVVNSVSSVLFDTLVEPLENKTTVNLNDVFLFRMKCLNGLIPHLSSDKLDVLGSQTLTHLCSLHPCSHFLLITLRTICQYHSDQWITSHLGSLISTVLAYAKYDLPGYVFVKPKPIFPSPGFQLDLSVDTSSNSSANKAVSSFKTRAKNKKKNKDRDEEVDIIIVSPSPCNTQSDSEYSDSEISRLKKVNASIRLTCFKLLSTILDKVNKKQVFGFLSTLMLGTESLPSCLLLESSAKCRVAILSALVQIFTHSKPFLALAQFETKSDRSFIPFTSLLADVIVFVHDKLLALLQQEQYASVLIQLLKCIDTLAINCPYDKLRSNLRQQLTDAVFPYLSHRDANITVVALTCFSDMIGLCSNDVLVRLCHLVFSKLQNDDTLVPVLVECWQLLSVVAKLKVNLVLEERGLWTELTLAIDRHLRSNCDTRVQSNDAKQHSSTLSSSSDTNPKQQSSTLCSSTNPKQHSNLSNSNPKQEPKQHSSLVQLHAVIAVQNFCQQLHLCDKGEVPCTELWVQIMTKKYFISLQERGGECPALLTAICDCLASMNPNTYNTLDRTYQRTCLVILFGHCSHEEASVRASAVRGLAIYTLYEYEDPVLLGDVADILVRGARDSAPLVRGKAAWSLGNLSDTLVSHPECGADINLLHLLQACLHCCEDSEKIRSNAVRPLGIFLKLITADHTTGEEYRVVLEKSVELLIRLATHGTNMKIKWNTCYALGHILCNPHITRLPQGPVWKASIFSCLCNLLTTCNNFKVKISICTTLSSLAERKHYEPHFLTIVSTVLSSFAVVRAHTYSYDVHITSLIVTLKRTLCHFILRLNGEDLTDEKLANSLAEHVDEVSTVWKNECEEVSHQLDEEKCREKIGELSEGGNGRCKVLLLLRRIFDKEEVVGC</sequence>
<dbReference type="AlphaFoldDB" id="A0A8D8YHG5"/>
<dbReference type="PANTHER" id="PTHR13366">
    <property type="entry name" value="MALARIA ANTIGEN-RELATED"/>
    <property type="match status" value="1"/>
</dbReference>
<dbReference type="Pfam" id="PF13251">
    <property type="entry name" value="DUF4042"/>
    <property type="match status" value="1"/>
</dbReference>
<proteinExistence type="predicted"/>
<feature type="region of interest" description="Disordered" evidence="2">
    <location>
        <begin position="562"/>
        <end position="611"/>
    </location>
</feature>
<dbReference type="InterPro" id="IPR016024">
    <property type="entry name" value="ARM-type_fold"/>
</dbReference>
<dbReference type="SUPFAM" id="SSF48371">
    <property type="entry name" value="ARM repeat"/>
    <property type="match status" value="1"/>
</dbReference>